<feature type="domain" description="ELYS-like" evidence="4">
    <location>
        <begin position="62"/>
        <end position="274"/>
    </location>
</feature>
<reference evidence="7 8" key="1">
    <citation type="submission" date="2019-05" db="EMBL/GenBank/DDBJ databases">
        <title>Emergence of the Ug99 lineage of the wheat stem rust pathogen through somatic hybridization.</title>
        <authorList>
            <person name="Li F."/>
            <person name="Upadhyaya N.M."/>
            <person name="Sperschneider J."/>
            <person name="Matny O."/>
            <person name="Nguyen-Phuc H."/>
            <person name="Mago R."/>
            <person name="Raley C."/>
            <person name="Miller M.E."/>
            <person name="Silverstein K.A.T."/>
            <person name="Henningsen E."/>
            <person name="Hirsch C.D."/>
            <person name="Visser B."/>
            <person name="Pretorius Z.A."/>
            <person name="Steffenson B.J."/>
            <person name="Schwessinger B."/>
            <person name="Dodds P.N."/>
            <person name="Figueroa M."/>
        </authorList>
    </citation>
    <scope>NUCLEOTIDE SEQUENCE [LARGE SCALE GENOMIC DNA]</scope>
    <source>
        <strain evidence="6">21-0</strain>
        <strain evidence="5 8">Ug99</strain>
    </source>
</reference>
<feature type="region of interest" description="Disordered" evidence="3">
    <location>
        <begin position="20"/>
        <end position="46"/>
    </location>
</feature>
<evidence type="ECO:0000256" key="1">
    <source>
        <dbReference type="ARBA" id="ARBA00004123"/>
    </source>
</evidence>
<evidence type="ECO:0000313" key="6">
    <source>
        <dbReference type="EMBL" id="KAA1094081.1"/>
    </source>
</evidence>
<feature type="compositionally biased region" description="Polar residues" evidence="3">
    <location>
        <begin position="724"/>
        <end position="733"/>
    </location>
</feature>
<dbReference type="OrthoDB" id="20729at2759"/>
<feature type="compositionally biased region" description="Basic and acidic residues" evidence="3">
    <location>
        <begin position="21"/>
        <end position="32"/>
    </location>
</feature>
<comment type="subcellular location">
    <subcellularLocation>
        <location evidence="1">Nucleus</location>
    </subcellularLocation>
</comment>
<feature type="compositionally biased region" description="Polar residues" evidence="3">
    <location>
        <begin position="671"/>
        <end position="685"/>
    </location>
</feature>
<sequence>MDQSIFSLFTTKDWPFQSARRASDVNETDRHAQKQKSRNRGEEDLLASKRLRSREETIDGMLFFDRLMKLGSVPNFKELFPPPHPSRLRQLLDSIDACAFDLLKKNCLVYYLLKEYGDGRENRFAIDRLIPSHFSRGLDGLWALDHSQWQSAIRSMSDPTVTPDFLPEIIRTLATQPPLYLRSDYLMRFYQLTQPSLDLPSIEFVLRAMCINSNLRSAWALQRSYGRPERDRLLRILFETCFGLNDHRQPLAETLQIMVAFPFDELEDTTLSRFAIGAPQLLPGPHSMVVIQFYLSKLTSEARYIEAIRFERELSESAGIVSNPEIDRVIRGIAEMLPEVQRNMLELEFDQQHPILNQAQTSNGMAEDPSNDMDLSASYDVCSLAWDPPASPPALPPPSSLAEARTQQELLNPPKTAVSRTSLPLSASPFLRRAMPRMSLDKSNVPQKVLLKALAYTRQPTAPNSPDPLQEPALPDQVGDQGDSDMPPTPAPSRTTPRFTHFVGPSRLPASATKPPPPPPNFSTSFARSSVAATGSPFHRLSFPEVEKPSPAVAEERWPTRIAFTPRRPSHKRVEERAPKQGIPTQNIREVRNTASSESSEEPIASRPPTSVPKQQFAAVVVPRDNRRELKSPPKKMARVSKNSTRRAPQMDRVLPGGLNLDDEEMDELPETSQLEQSSIETSKPPSRRNEAHPKENFQPSHRSTTTTTTTTRKKAKVDDHNNHSNAHLQGSTVVPPVTPRRSTRLHSTTPAKKWVLPGGMIDHDSIEEDDDEHVPHRHHQEPLQSSQGSRKTPGKSKSRKKVVSNK</sequence>
<dbReference type="Proteomes" id="UP000324748">
    <property type="component" value="Unassembled WGS sequence"/>
</dbReference>
<evidence type="ECO:0000313" key="8">
    <source>
        <dbReference type="Proteomes" id="UP000325313"/>
    </source>
</evidence>
<dbReference type="Proteomes" id="UP000325313">
    <property type="component" value="Unassembled WGS sequence"/>
</dbReference>
<comment type="caution">
    <text evidence="5">The sequence shown here is derived from an EMBL/GenBank/DDBJ whole genome shotgun (WGS) entry which is preliminary data.</text>
</comment>
<organism evidence="5 8">
    <name type="scientific">Puccinia graminis f. sp. tritici</name>
    <dbReference type="NCBI Taxonomy" id="56615"/>
    <lineage>
        <taxon>Eukaryota</taxon>
        <taxon>Fungi</taxon>
        <taxon>Dikarya</taxon>
        <taxon>Basidiomycota</taxon>
        <taxon>Pucciniomycotina</taxon>
        <taxon>Pucciniomycetes</taxon>
        <taxon>Pucciniales</taxon>
        <taxon>Pucciniaceae</taxon>
        <taxon>Puccinia</taxon>
    </lineage>
</organism>
<evidence type="ECO:0000256" key="2">
    <source>
        <dbReference type="ARBA" id="ARBA00023242"/>
    </source>
</evidence>
<dbReference type="GO" id="GO:0005634">
    <property type="term" value="C:nucleus"/>
    <property type="evidence" value="ECO:0007669"/>
    <property type="project" value="UniProtKB-SubCell"/>
</dbReference>
<feature type="compositionally biased region" description="Basic residues" evidence="3">
    <location>
        <begin position="793"/>
        <end position="807"/>
    </location>
</feature>
<dbReference type="EMBL" id="VSWC01000079">
    <property type="protein sequence ID" value="KAA1094081.1"/>
    <property type="molecule type" value="Genomic_DNA"/>
</dbReference>
<evidence type="ECO:0000259" key="4">
    <source>
        <dbReference type="Pfam" id="PF13934"/>
    </source>
</evidence>
<protein>
    <recommendedName>
        <fullName evidence="4">ELYS-like domain-containing protein</fullName>
    </recommendedName>
</protein>
<gene>
    <name evidence="6" type="ORF">PGT21_009237</name>
    <name evidence="5" type="ORF">PGTUg99_033313</name>
</gene>
<dbReference type="Pfam" id="PF13934">
    <property type="entry name" value="ELYS"/>
    <property type="match status" value="1"/>
</dbReference>
<keyword evidence="2" id="KW-0539">Nucleus</keyword>
<feature type="compositionally biased region" description="Acidic residues" evidence="3">
    <location>
        <begin position="661"/>
        <end position="670"/>
    </location>
</feature>
<evidence type="ECO:0000256" key="3">
    <source>
        <dbReference type="SAM" id="MobiDB-lite"/>
    </source>
</evidence>
<feature type="compositionally biased region" description="Polar residues" evidence="3">
    <location>
        <begin position="522"/>
        <end position="533"/>
    </location>
</feature>
<keyword evidence="7" id="KW-1185">Reference proteome</keyword>
<accession>A0A5B0N5J7</accession>
<name>A0A5B0N5J7_PUCGR</name>
<evidence type="ECO:0000313" key="5">
    <source>
        <dbReference type="EMBL" id="KAA1083438.1"/>
    </source>
</evidence>
<evidence type="ECO:0000313" key="7">
    <source>
        <dbReference type="Proteomes" id="UP000324748"/>
    </source>
</evidence>
<dbReference type="EMBL" id="VDEP01000438">
    <property type="protein sequence ID" value="KAA1083438.1"/>
    <property type="molecule type" value="Genomic_DNA"/>
</dbReference>
<dbReference type="InterPro" id="IPR025151">
    <property type="entry name" value="ELYS_dom"/>
</dbReference>
<dbReference type="AlphaFoldDB" id="A0A5B0N5J7"/>
<proteinExistence type="predicted"/>
<feature type="region of interest" description="Disordered" evidence="3">
    <location>
        <begin position="459"/>
        <end position="807"/>
    </location>
</feature>